<keyword evidence="2" id="KW-1133">Transmembrane helix</keyword>
<keyword evidence="2" id="KW-0472">Membrane</keyword>
<keyword evidence="4" id="KW-1185">Reference proteome</keyword>
<evidence type="ECO:0000313" key="3">
    <source>
        <dbReference type="EMBL" id="TWH89711.1"/>
    </source>
</evidence>
<dbReference type="OrthoDB" id="2452361at2"/>
<proteinExistence type="predicted"/>
<feature type="transmembrane region" description="Helical" evidence="2">
    <location>
        <begin position="7"/>
        <end position="27"/>
    </location>
</feature>
<keyword evidence="2" id="KW-0812">Transmembrane</keyword>
<protein>
    <submittedName>
        <fullName evidence="3">Uncharacterized protein</fullName>
    </submittedName>
</protein>
<feature type="compositionally biased region" description="Low complexity" evidence="1">
    <location>
        <begin position="118"/>
        <end position="129"/>
    </location>
</feature>
<evidence type="ECO:0000256" key="1">
    <source>
        <dbReference type="SAM" id="MobiDB-lite"/>
    </source>
</evidence>
<gene>
    <name evidence="3" type="ORF">IQ19_00958</name>
</gene>
<dbReference type="AlphaFoldDB" id="A0A562K2Q0"/>
<evidence type="ECO:0000256" key="2">
    <source>
        <dbReference type="SAM" id="Phobius"/>
    </source>
</evidence>
<sequence>MKKVWKILISLVLILIIGGAGTAYYFFKLKTYDVADEEVEEITETDYEIILPDEDGNSAIEEKINEAKKQHESSNANESSDTIEENSSSTNTAAINTASADTSTAAGSSSTDKKTGDKSSSNHTSSSTNKEAGSKTGESNQDTVKEVTVADIKDKYYPSFDYLQAQANNKIDALMSQAYGEFQTKRNNGETISFSYFYQKYTSASAALESNTDAAFDIIYSALQDDLKKNGFSPSHANSFKEEYEAAKEAREAAILNKVKEAL</sequence>
<evidence type="ECO:0000313" key="4">
    <source>
        <dbReference type="Proteomes" id="UP000318667"/>
    </source>
</evidence>
<feature type="compositionally biased region" description="Low complexity" evidence="1">
    <location>
        <begin position="86"/>
        <end position="110"/>
    </location>
</feature>
<comment type="caution">
    <text evidence="3">The sequence shown here is derived from an EMBL/GenBank/DDBJ whole genome shotgun (WGS) entry which is preliminary data.</text>
</comment>
<name>A0A562K2Q0_9BACI</name>
<organism evidence="3 4">
    <name type="scientific">Cytobacillus oceanisediminis</name>
    <dbReference type="NCBI Taxonomy" id="665099"/>
    <lineage>
        <taxon>Bacteria</taxon>
        <taxon>Bacillati</taxon>
        <taxon>Bacillota</taxon>
        <taxon>Bacilli</taxon>
        <taxon>Bacillales</taxon>
        <taxon>Bacillaceae</taxon>
        <taxon>Cytobacillus</taxon>
    </lineage>
</organism>
<accession>A0A562K2Q0</accession>
<feature type="region of interest" description="Disordered" evidence="1">
    <location>
        <begin position="66"/>
        <end position="142"/>
    </location>
</feature>
<dbReference type="RefSeq" id="WP_144540401.1">
    <property type="nucleotide sequence ID" value="NZ_CBCSDC010000010.1"/>
</dbReference>
<dbReference type="GeneID" id="65402222"/>
<dbReference type="Proteomes" id="UP000318667">
    <property type="component" value="Unassembled WGS sequence"/>
</dbReference>
<dbReference type="EMBL" id="VLKI01000002">
    <property type="protein sequence ID" value="TWH89711.1"/>
    <property type="molecule type" value="Genomic_DNA"/>
</dbReference>
<reference evidence="3 4" key="1">
    <citation type="journal article" date="2015" name="Stand. Genomic Sci.">
        <title>Genomic Encyclopedia of Bacterial and Archaeal Type Strains, Phase III: the genomes of soil and plant-associated and newly described type strains.</title>
        <authorList>
            <person name="Whitman W.B."/>
            <person name="Woyke T."/>
            <person name="Klenk H.P."/>
            <person name="Zhou Y."/>
            <person name="Lilburn T.G."/>
            <person name="Beck B.J."/>
            <person name="De Vos P."/>
            <person name="Vandamme P."/>
            <person name="Eisen J.A."/>
            <person name="Garrity G."/>
            <person name="Hugenholtz P."/>
            <person name="Kyrpides N.C."/>
        </authorList>
    </citation>
    <scope>NUCLEOTIDE SEQUENCE [LARGE SCALE GENOMIC DNA]</scope>
    <source>
        <strain evidence="3 4">CGMCC 1.10115</strain>
    </source>
</reference>